<accession>G8QM90</accession>
<dbReference type="PANTHER" id="PTHR10799">
    <property type="entry name" value="SNF2/RAD54 HELICASE FAMILY"/>
    <property type="match status" value="1"/>
</dbReference>
<keyword evidence="4" id="KW-0547">Nucleotide-binding</keyword>
<dbReference type="Pfam" id="PF01555">
    <property type="entry name" value="N6_N4_Mtase"/>
    <property type="match status" value="1"/>
</dbReference>
<dbReference type="KEGG" id="dsu:Dsui_0186"/>
<name>G8QM90_AZOOP</name>
<dbReference type="SMART" id="SM00487">
    <property type="entry name" value="DEXDc"/>
    <property type="match status" value="1"/>
</dbReference>
<sequence>MNTPISQGSGAHADYLAFLQQKIKLASFAGFDVADEDINPILKPHQRACVKWAVKGGNRALFERFGLGKTVQQIEIVRLVQARAGGKALIVCPLGVRQEFKRDGAMLGVHFEFIRRPEEVVDGQDFYLTNYESIRDGRLDPNLFTVVSLDEASVLRSFGSKTYQEFLPLFSRVPFKFVATATPSPNRYKELIHYAGFLGIMDTGQALTRFFQRDSSQANNLTLYPHKEREFWLWLNSWAIFLQSPADLGFDATGYDLPPLNVIYHEVQTDLANAGTEKDGQGLLFKDAALGLQAAAAEKRDSLPARIAKMQEILAGDPGCHYLIWHHLEAERHAICKAIPEAVAIYGTQDLDEREQAIVDFSDGKFQYLAAKPEIAGSGCNFQRHCHKAIFLGIDYSFNDVIQAIHRIYRFLQTREVEIHIIHSEAEREILRSLQAKWVQHEEMVESMTNIIKEHGLNHLSMADVLARTIGVERLEVASDRFTVANNDCVIEARRQLENHVDLIVTSIPFANHYEYTPSYNDFGHTESNDHFWAQMDFLTPELLRILKPGRLYCCHVKDRILFGNVTGAGAPTVSPFHCEAIMHARKHGFDYMGMITVVTDVVRENNQTYRLGWSEQCKDGTKMGVGSPEYVLLFRKPQTDRSRGYADDPVKKDKSDYTRARWQVDAHAFWRSSGNRLLTAEDLAGLGPDKLAKAFTAFSLENIYDYDFHIRIGEELEVRGALPSTFMSLAPGSHDAAVWHDVNRMITLNGSQSQKGLQNHVCPLQFDIVDRLIERYSNKDELVYDPFGGLMTVPYRAILKGRRGQASELNTSYFFDGVQYLKSAEREFSMPSLFDVLPEAA</sequence>
<evidence type="ECO:0000256" key="2">
    <source>
        <dbReference type="ARBA" id="ARBA00022679"/>
    </source>
</evidence>
<evidence type="ECO:0000313" key="4">
    <source>
        <dbReference type="EMBL" id="AEV24606.1"/>
    </source>
</evidence>
<dbReference type="Gene3D" id="3.40.50.10810">
    <property type="entry name" value="Tandem AAA-ATPase domain"/>
    <property type="match status" value="1"/>
</dbReference>
<keyword evidence="4" id="KW-0347">Helicase</keyword>
<dbReference type="SUPFAM" id="SSF53335">
    <property type="entry name" value="S-adenosyl-L-methionine-dependent methyltransferases"/>
    <property type="match status" value="1"/>
</dbReference>
<dbReference type="InterPro" id="IPR029063">
    <property type="entry name" value="SAM-dependent_MTases_sf"/>
</dbReference>
<proteinExistence type="predicted"/>
<dbReference type="InterPro" id="IPR027417">
    <property type="entry name" value="P-loop_NTPase"/>
</dbReference>
<keyword evidence="4" id="KW-0378">Hydrolase</keyword>
<dbReference type="RefSeq" id="WP_014235308.1">
    <property type="nucleotide sequence ID" value="NC_016616.1"/>
</dbReference>
<evidence type="ECO:0000313" key="5">
    <source>
        <dbReference type="Proteomes" id="UP000005633"/>
    </source>
</evidence>
<dbReference type="REBASE" id="45521">
    <property type="entry name" value="M.DsuPSORF186P"/>
</dbReference>
<organism evidence="4 5">
    <name type="scientific">Azospira oryzae (strain ATCC BAA-33 / DSM 13638 / PS)</name>
    <name type="common">Dechlorosoma suillum</name>
    <dbReference type="NCBI Taxonomy" id="640081"/>
    <lineage>
        <taxon>Bacteria</taxon>
        <taxon>Pseudomonadati</taxon>
        <taxon>Pseudomonadota</taxon>
        <taxon>Betaproteobacteria</taxon>
        <taxon>Rhodocyclales</taxon>
        <taxon>Rhodocyclaceae</taxon>
        <taxon>Azospira</taxon>
    </lineage>
</organism>
<dbReference type="GO" id="GO:0003677">
    <property type="term" value="F:DNA binding"/>
    <property type="evidence" value="ECO:0007669"/>
    <property type="project" value="InterPro"/>
</dbReference>
<dbReference type="InterPro" id="IPR014001">
    <property type="entry name" value="Helicase_ATP-bd"/>
</dbReference>
<dbReference type="AlphaFoldDB" id="G8QM90"/>
<dbReference type="InterPro" id="IPR038718">
    <property type="entry name" value="SNF2-like_sf"/>
</dbReference>
<dbReference type="OrthoDB" id="9816288at2"/>
<dbReference type="EMBL" id="CP003153">
    <property type="protein sequence ID" value="AEV24606.1"/>
    <property type="molecule type" value="Genomic_DNA"/>
</dbReference>
<feature type="domain" description="Helicase ATP-binding" evidence="3">
    <location>
        <begin position="38"/>
        <end position="213"/>
    </location>
</feature>
<dbReference type="Gene3D" id="3.40.50.150">
    <property type="entry name" value="Vaccinia Virus protein VP39"/>
    <property type="match status" value="1"/>
</dbReference>
<dbReference type="Proteomes" id="UP000005633">
    <property type="component" value="Chromosome"/>
</dbReference>
<keyword evidence="4" id="KW-0067">ATP-binding</keyword>
<reference evidence="4 5" key="1">
    <citation type="journal article" date="2012" name="J. Bacteriol.">
        <title>Complete genome sequence of the anaerobic perchlorate-reducing bacterium Azospira suillum strain PS.</title>
        <authorList>
            <person name="Byrne-Bailey K.G."/>
            <person name="Coates J.D."/>
        </authorList>
    </citation>
    <scope>NUCLEOTIDE SEQUENCE [LARGE SCALE GENOMIC DNA]</scope>
    <source>
        <strain evidence="5">ATCC BAA-33 / DSM 13638 / PS</strain>
    </source>
</reference>
<dbReference type="Gene3D" id="3.40.50.300">
    <property type="entry name" value="P-loop containing nucleotide triphosphate hydrolases"/>
    <property type="match status" value="1"/>
</dbReference>
<keyword evidence="2" id="KW-0808">Transferase</keyword>
<dbReference type="GO" id="GO:0004386">
    <property type="term" value="F:helicase activity"/>
    <property type="evidence" value="ECO:0007669"/>
    <property type="project" value="UniProtKB-KW"/>
</dbReference>
<protein>
    <submittedName>
        <fullName evidence="4">DNA/RNA helicase, superfamily II, SNF2 family</fullName>
    </submittedName>
</protein>
<dbReference type="eggNOG" id="COG0553">
    <property type="taxonomic scope" value="Bacteria"/>
</dbReference>
<dbReference type="InterPro" id="IPR002941">
    <property type="entry name" value="DNA_methylase_N4/N6"/>
</dbReference>
<dbReference type="HOGENOM" id="CLU_339451_0_0_4"/>
<dbReference type="eggNOG" id="COG0863">
    <property type="taxonomic scope" value="Bacteria"/>
</dbReference>
<dbReference type="GO" id="GO:0032259">
    <property type="term" value="P:methylation"/>
    <property type="evidence" value="ECO:0007669"/>
    <property type="project" value="UniProtKB-KW"/>
</dbReference>
<gene>
    <name evidence="4" type="ordered locus">Dsui_0186</name>
</gene>
<dbReference type="GO" id="GO:0008170">
    <property type="term" value="F:N-methyltransferase activity"/>
    <property type="evidence" value="ECO:0007669"/>
    <property type="project" value="InterPro"/>
</dbReference>
<dbReference type="STRING" id="640081.Dsui_0186"/>
<dbReference type="SUPFAM" id="SSF52540">
    <property type="entry name" value="P-loop containing nucleoside triphosphate hydrolases"/>
    <property type="match status" value="2"/>
</dbReference>
<evidence type="ECO:0000259" key="3">
    <source>
        <dbReference type="SMART" id="SM00487"/>
    </source>
</evidence>
<keyword evidence="1" id="KW-0489">Methyltransferase</keyword>
<evidence type="ECO:0000256" key="1">
    <source>
        <dbReference type="ARBA" id="ARBA00022603"/>
    </source>
</evidence>